<evidence type="ECO:0000313" key="1">
    <source>
        <dbReference type="EMBL" id="KAI7984224.1"/>
    </source>
</evidence>
<keyword evidence="2" id="KW-1185">Reference proteome</keyword>
<gene>
    <name evidence="1" type="ORF">LOK49_LG15G00269</name>
</gene>
<evidence type="ECO:0000313" key="2">
    <source>
        <dbReference type="Proteomes" id="UP001060215"/>
    </source>
</evidence>
<proteinExistence type="predicted"/>
<reference evidence="1 2" key="1">
    <citation type="journal article" date="2022" name="Plant J.">
        <title>Chromosome-level genome of Camellia lanceoleosa provides a valuable resource for understanding genome evolution and self-incompatibility.</title>
        <authorList>
            <person name="Gong W."/>
            <person name="Xiao S."/>
            <person name="Wang L."/>
            <person name="Liao Z."/>
            <person name="Chang Y."/>
            <person name="Mo W."/>
            <person name="Hu G."/>
            <person name="Li W."/>
            <person name="Zhao G."/>
            <person name="Zhu H."/>
            <person name="Hu X."/>
            <person name="Ji K."/>
            <person name="Xiang X."/>
            <person name="Song Q."/>
            <person name="Yuan D."/>
            <person name="Jin S."/>
            <person name="Zhang L."/>
        </authorList>
    </citation>
    <scope>NUCLEOTIDE SEQUENCE [LARGE SCALE GENOMIC DNA]</scope>
    <source>
        <strain evidence="1">SQ_2022a</strain>
    </source>
</reference>
<name>A0ACC0F6X3_9ERIC</name>
<sequence>MVCLSKGLGAPVGTVIVGSKDFITRAKTLRKTLGGGMRQVGVLCATALVAVQENVGKLESDHNNAKFLAREETRRQSEIASLRAAFTQEVAVWHKLDHPNVTKYPVYFAFEDDDINVVLADVKKNDVTGQHLATLWRGREKQVQCIRSIFHRQLSVPHSDLRPTPLAYKAWEAEQGNVLDASSSDLDGISAHVASAYQKALEMLNARVHFEEQISKKDIPDMERLQEYMAYPKFEQSFGDLPGSNSL</sequence>
<protein>
    <submittedName>
        <fullName evidence="1">Low-specificity L-threonine aldolase 1</fullName>
    </submittedName>
</protein>
<dbReference type="EMBL" id="CM045768">
    <property type="protein sequence ID" value="KAI7984224.1"/>
    <property type="molecule type" value="Genomic_DNA"/>
</dbReference>
<accession>A0ACC0F6X3</accession>
<dbReference type="Proteomes" id="UP001060215">
    <property type="component" value="Chromosome 11"/>
</dbReference>
<comment type="caution">
    <text evidence="1">The sequence shown here is derived from an EMBL/GenBank/DDBJ whole genome shotgun (WGS) entry which is preliminary data.</text>
</comment>
<organism evidence="1 2">
    <name type="scientific">Camellia lanceoleosa</name>
    <dbReference type="NCBI Taxonomy" id="1840588"/>
    <lineage>
        <taxon>Eukaryota</taxon>
        <taxon>Viridiplantae</taxon>
        <taxon>Streptophyta</taxon>
        <taxon>Embryophyta</taxon>
        <taxon>Tracheophyta</taxon>
        <taxon>Spermatophyta</taxon>
        <taxon>Magnoliopsida</taxon>
        <taxon>eudicotyledons</taxon>
        <taxon>Gunneridae</taxon>
        <taxon>Pentapetalae</taxon>
        <taxon>asterids</taxon>
        <taxon>Ericales</taxon>
        <taxon>Theaceae</taxon>
        <taxon>Camellia</taxon>
    </lineage>
</organism>